<gene>
    <name evidence="2" type="ORF">IRY55_03275</name>
</gene>
<name>A0A8J7GID9_9BACL</name>
<dbReference type="InterPro" id="IPR018730">
    <property type="entry name" value="DUF2273"/>
</dbReference>
<protein>
    <submittedName>
        <fullName evidence="2">DUF2273 domain-containing protein</fullName>
    </submittedName>
</protein>
<keyword evidence="1" id="KW-1133">Transmembrane helix</keyword>
<dbReference type="Pfam" id="PF10031">
    <property type="entry name" value="DUF2273"/>
    <property type="match status" value="1"/>
</dbReference>
<comment type="caution">
    <text evidence="2">The sequence shown here is derived from an EMBL/GenBank/DDBJ whole genome shotgun (WGS) entry which is preliminary data.</text>
</comment>
<dbReference type="EMBL" id="JADKPV010000001">
    <property type="protein sequence ID" value="MBF4500375.1"/>
    <property type="molecule type" value="Genomic_DNA"/>
</dbReference>
<organism evidence="2 3">
    <name type="scientific">Savagea serpentis</name>
    <dbReference type="NCBI Taxonomy" id="2785297"/>
    <lineage>
        <taxon>Bacteria</taxon>
        <taxon>Bacillati</taxon>
        <taxon>Bacillota</taxon>
        <taxon>Bacilli</taxon>
        <taxon>Bacillales</taxon>
        <taxon>Caryophanaceae</taxon>
        <taxon>Savagea</taxon>
    </lineage>
</organism>
<proteinExistence type="predicted"/>
<dbReference type="RefSeq" id="WP_194561816.1">
    <property type="nucleotide sequence ID" value="NZ_JADKPV010000001.1"/>
</dbReference>
<sequence length="70" mass="8254">MQDERTVLWLRTYRWRIMGALGMLLIAILFLTLGFWKTMLIVGLSALGWGIGYMKDHSESVFLFLNRVFR</sequence>
<dbReference type="AlphaFoldDB" id="A0A8J7GID9"/>
<accession>A0A8J7GID9</accession>
<dbReference type="Proteomes" id="UP000622653">
    <property type="component" value="Unassembled WGS sequence"/>
</dbReference>
<keyword evidence="1" id="KW-0812">Transmembrane</keyword>
<feature type="transmembrane region" description="Helical" evidence="1">
    <location>
        <begin position="21"/>
        <end position="51"/>
    </location>
</feature>
<evidence type="ECO:0000256" key="1">
    <source>
        <dbReference type="SAM" id="Phobius"/>
    </source>
</evidence>
<keyword evidence="3" id="KW-1185">Reference proteome</keyword>
<evidence type="ECO:0000313" key="2">
    <source>
        <dbReference type="EMBL" id="MBF4500375.1"/>
    </source>
</evidence>
<evidence type="ECO:0000313" key="3">
    <source>
        <dbReference type="Proteomes" id="UP000622653"/>
    </source>
</evidence>
<reference evidence="2" key="1">
    <citation type="submission" date="2020-11" db="EMBL/GenBank/DDBJ databases">
        <title>Multidrug resistant novel bacterium Savagea serpentis sp. nov., isolated from the scats of a vine snake (Ahaetulla nasuta).</title>
        <authorList>
            <person name="Venkata Ramana V."/>
            <person name="Vikas Patil S."/>
            <person name="Yogita Lugani V."/>
        </authorList>
    </citation>
    <scope>NUCLEOTIDE SEQUENCE</scope>
    <source>
        <strain evidence="2">SN6</strain>
    </source>
</reference>
<keyword evidence="1" id="KW-0472">Membrane</keyword>